<feature type="compositionally biased region" description="Low complexity" evidence="6">
    <location>
        <begin position="36"/>
        <end position="64"/>
    </location>
</feature>
<evidence type="ECO:0000256" key="5">
    <source>
        <dbReference type="ARBA" id="ARBA00023235"/>
    </source>
</evidence>
<comment type="catalytic activity">
    <reaction evidence="1">
        <text>[protein]-peptidylproline (omega=180) = [protein]-peptidylproline (omega=0)</text>
        <dbReference type="Rhea" id="RHEA:16237"/>
        <dbReference type="Rhea" id="RHEA-COMP:10747"/>
        <dbReference type="Rhea" id="RHEA-COMP:10748"/>
        <dbReference type="ChEBI" id="CHEBI:83833"/>
        <dbReference type="ChEBI" id="CHEBI:83834"/>
        <dbReference type="EC" id="5.2.1.8"/>
    </reaction>
</comment>
<evidence type="ECO:0000313" key="7">
    <source>
        <dbReference type="EMBL" id="CUR62372.1"/>
    </source>
</evidence>
<accession>A0A2P2CLA4</accession>
<evidence type="ECO:0000256" key="2">
    <source>
        <dbReference type="ARBA" id="ARBA00013194"/>
    </source>
</evidence>
<evidence type="ECO:0000256" key="3">
    <source>
        <dbReference type="ARBA" id="ARBA00022729"/>
    </source>
</evidence>
<feature type="region of interest" description="Disordered" evidence="6">
    <location>
        <begin position="26"/>
        <end position="73"/>
    </location>
</feature>
<evidence type="ECO:0000256" key="4">
    <source>
        <dbReference type="ARBA" id="ARBA00023110"/>
    </source>
</evidence>
<name>A0A2P2CLA4_9ZZZZ</name>
<organism evidence="7">
    <name type="scientific">metagenome</name>
    <dbReference type="NCBI Taxonomy" id="256318"/>
    <lineage>
        <taxon>unclassified sequences</taxon>
        <taxon>metagenomes</taxon>
    </lineage>
</organism>
<dbReference type="PANTHER" id="PTHR47245">
    <property type="entry name" value="PEPTIDYLPROLYL ISOMERASE"/>
    <property type="match status" value="1"/>
</dbReference>
<dbReference type="InterPro" id="IPR027304">
    <property type="entry name" value="Trigger_fact/SurA_dom_sf"/>
</dbReference>
<dbReference type="SUPFAM" id="SSF109998">
    <property type="entry name" value="Triger factor/SurA peptide-binding domain-like"/>
    <property type="match status" value="1"/>
</dbReference>
<evidence type="ECO:0000256" key="1">
    <source>
        <dbReference type="ARBA" id="ARBA00000971"/>
    </source>
</evidence>
<proteinExistence type="predicted"/>
<dbReference type="EC" id="5.2.1.8" evidence="2"/>
<reference evidence="7" key="1">
    <citation type="submission" date="2015-08" db="EMBL/GenBank/DDBJ databases">
        <authorList>
            <person name="Babu N.S."/>
            <person name="Beckwith C.J."/>
            <person name="Beseler K.G."/>
            <person name="Brison A."/>
            <person name="Carone J.V."/>
            <person name="Caskin T.P."/>
            <person name="Diamond M."/>
            <person name="Durham M.E."/>
            <person name="Foxe J.M."/>
            <person name="Go M."/>
            <person name="Henderson B.A."/>
            <person name="Jones I.B."/>
            <person name="McGettigan J.A."/>
            <person name="Micheletti S.J."/>
            <person name="Nasrallah M.E."/>
            <person name="Ortiz D."/>
            <person name="Piller C.R."/>
            <person name="Privatt S.R."/>
            <person name="Schneider S.L."/>
            <person name="Sharp S."/>
            <person name="Smith T.C."/>
            <person name="Stanton J.D."/>
            <person name="Ullery H.E."/>
            <person name="Wilson R.J."/>
            <person name="Serrano M.G."/>
            <person name="Buck G."/>
            <person name="Lee V."/>
            <person name="Wang Y."/>
            <person name="Carvalho R."/>
            <person name="Voegtly L."/>
            <person name="Shi R."/>
            <person name="Duckworth R."/>
            <person name="Johnson A."/>
            <person name="Loviza R."/>
            <person name="Walstead R."/>
            <person name="Shah Z."/>
            <person name="Kiflezghi M."/>
            <person name="Wade K."/>
            <person name="Ball S.L."/>
            <person name="Bradley K.W."/>
            <person name="Asai D.J."/>
            <person name="Bowman C.A."/>
            <person name="Russell D.A."/>
            <person name="Pope W.H."/>
            <person name="Jacobs-Sera D."/>
            <person name="Hendrix R.W."/>
            <person name="Hatfull G.F."/>
        </authorList>
    </citation>
    <scope>NUCLEOTIDE SEQUENCE</scope>
</reference>
<keyword evidence="4" id="KW-0697">Rotamase</keyword>
<evidence type="ECO:0000256" key="6">
    <source>
        <dbReference type="SAM" id="MobiDB-lite"/>
    </source>
</evidence>
<keyword evidence="3" id="KW-0732">Signal</keyword>
<dbReference type="AlphaFoldDB" id="A0A2P2CLA4"/>
<dbReference type="Gene3D" id="1.10.4030.10">
    <property type="entry name" value="Porin chaperone SurA, peptide-binding domain"/>
    <property type="match status" value="1"/>
</dbReference>
<dbReference type="Pfam" id="PF13624">
    <property type="entry name" value="SurA_N_3"/>
    <property type="match status" value="1"/>
</dbReference>
<dbReference type="EMBL" id="CZKB01000028">
    <property type="protein sequence ID" value="CUR62372.1"/>
    <property type="molecule type" value="Genomic_DNA"/>
</dbReference>
<gene>
    <name evidence="7" type="ORF">NOCA180016</name>
</gene>
<sequence>MRTHRPVRTTVGALAAAAVLALTSCSAGDDDDAKAPDSSGSSDTSSASAAPSADASTDASPDAAAEPDLEGIPDVVAEVNGEEVTKDEFVPVYRASFQQAAAQAQMGGEAPDEEALQKQAVDDLVDTELLAQEADSRGISVSDEDVDAELQTLAEQNQMGSAEELLKAVEEQGLSEDQARAQVETQVMVEQLVDDEGGPIEPSEKELRTLYAQAKKQQAQSGQKGQSIPPFAQVRDQIAEQATAEQVGKVAQSLVDDLREDADITINL</sequence>
<dbReference type="InterPro" id="IPR050245">
    <property type="entry name" value="PrsA_foldase"/>
</dbReference>
<protein>
    <recommendedName>
        <fullName evidence="2">peptidylprolyl isomerase</fullName>
        <ecNumber evidence="2">5.2.1.8</ecNumber>
    </recommendedName>
</protein>
<dbReference type="PROSITE" id="PS51257">
    <property type="entry name" value="PROKAR_LIPOPROTEIN"/>
    <property type="match status" value="1"/>
</dbReference>
<dbReference type="GO" id="GO:0003755">
    <property type="term" value="F:peptidyl-prolyl cis-trans isomerase activity"/>
    <property type="evidence" value="ECO:0007669"/>
    <property type="project" value="UniProtKB-KW"/>
</dbReference>
<dbReference type="PANTHER" id="PTHR47245:SF1">
    <property type="entry name" value="FOLDASE PROTEIN PRSA"/>
    <property type="match status" value="1"/>
</dbReference>
<keyword evidence="5" id="KW-0413">Isomerase</keyword>